<dbReference type="Proteomes" id="UP001057402">
    <property type="component" value="Chromosome 7"/>
</dbReference>
<accession>A0ACB9NWX5</accession>
<evidence type="ECO:0000313" key="2">
    <source>
        <dbReference type="Proteomes" id="UP001057402"/>
    </source>
</evidence>
<comment type="caution">
    <text evidence="1">The sequence shown here is derived from an EMBL/GenBank/DDBJ whole genome shotgun (WGS) entry which is preliminary data.</text>
</comment>
<sequence length="572" mass="60869">MHPSSSTAAAATTEAPLSVLDQINPILSLLIVSSLSVKTFTGRWQTIRSRLTSLQTSLNSLTSSPSPNWSSNPLLLTLLPNLLSLLLRLHSLLTQCSSSSYSGGKLHMQSDLDISSSSLSDLLHSLDLLLRSGVLQVSNAIVLSQPGVSSSKEDVLLFVKDLFTRLQIGGVEFKRKALESLLQLLSSDEKSAGVVAREGNISYLIHLLDLTGHYAIRELALSAVSVLARCSEESRKSIFEAGALGPLLRLLEVGSVAMKEKAAVAVEAITADLENAWAISAYGGVSVLVEAIRSGSPVTQSHTVGAIRNVAVVDDVRVALAEEAGVPVLVQLLSSSSAAAQEKASCALATLAESGEYFRALIVQERGLQKLMRLIGECSGSEALESVLRAISSLSASAQVSRTLSSSTAFIVQNGELIKHGNLILQHTAVSLLAKLSISDGNKRAISSCTSSLIKLMESPKPVGLNELAAKLLMEVLSVRSNRKDLVKDEKNITRLVHMMDPANEVVAAKRLPVTVLAAMSDSHGCRKRLLAAGAYPHLLRLAEMDVTGARKLAQRLAGSKIKSLFGRAWRA</sequence>
<name>A0ACB9NWX5_9MYRT</name>
<keyword evidence="2" id="KW-1185">Reference proteome</keyword>
<evidence type="ECO:0000313" key="1">
    <source>
        <dbReference type="EMBL" id="KAI4341003.1"/>
    </source>
</evidence>
<gene>
    <name evidence="1" type="ORF">MLD38_025783</name>
</gene>
<reference evidence="2" key="1">
    <citation type="journal article" date="2023" name="Front. Plant Sci.">
        <title>Chromosomal-level genome assembly of Melastoma candidum provides insights into trichome evolution.</title>
        <authorList>
            <person name="Zhong Y."/>
            <person name="Wu W."/>
            <person name="Sun C."/>
            <person name="Zou P."/>
            <person name="Liu Y."/>
            <person name="Dai S."/>
            <person name="Zhou R."/>
        </authorList>
    </citation>
    <scope>NUCLEOTIDE SEQUENCE [LARGE SCALE GENOMIC DNA]</scope>
</reference>
<proteinExistence type="predicted"/>
<protein>
    <submittedName>
        <fullName evidence="1">Uncharacterized protein</fullName>
    </submittedName>
</protein>
<organism evidence="1 2">
    <name type="scientific">Melastoma candidum</name>
    <dbReference type="NCBI Taxonomy" id="119954"/>
    <lineage>
        <taxon>Eukaryota</taxon>
        <taxon>Viridiplantae</taxon>
        <taxon>Streptophyta</taxon>
        <taxon>Embryophyta</taxon>
        <taxon>Tracheophyta</taxon>
        <taxon>Spermatophyta</taxon>
        <taxon>Magnoliopsida</taxon>
        <taxon>eudicotyledons</taxon>
        <taxon>Gunneridae</taxon>
        <taxon>Pentapetalae</taxon>
        <taxon>rosids</taxon>
        <taxon>malvids</taxon>
        <taxon>Myrtales</taxon>
        <taxon>Melastomataceae</taxon>
        <taxon>Melastomatoideae</taxon>
        <taxon>Melastomateae</taxon>
        <taxon>Melastoma</taxon>
    </lineage>
</organism>
<dbReference type="EMBL" id="CM042886">
    <property type="protein sequence ID" value="KAI4341003.1"/>
    <property type="molecule type" value="Genomic_DNA"/>
</dbReference>